<accession>A0A382KT01</accession>
<dbReference type="AlphaFoldDB" id="A0A382KT01"/>
<reference evidence="1" key="1">
    <citation type="submission" date="2018-05" db="EMBL/GenBank/DDBJ databases">
        <authorList>
            <person name="Lanie J.A."/>
            <person name="Ng W.-L."/>
            <person name="Kazmierczak K.M."/>
            <person name="Andrzejewski T.M."/>
            <person name="Davidsen T.M."/>
            <person name="Wayne K.J."/>
            <person name="Tettelin H."/>
            <person name="Glass J.I."/>
            <person name="Rusch D."/>
            <person name="Podicherti R."/>
            <person name="Tsui H.-C.T."/>
            <person name="Winkler M.E."/>
        </authorList>
    </citation>
    <scope>NUCLEOTIDE SEQUENCE</scope>
</reference>
<organism evidence="1">
    <name type="scientific">marine metagenome</name>
    <dbReference type="NCBI Taxonomy" id="408172"/>
    <lineage>
        <taxon>unclassified sequences</taxon>
        <taxon>metagenomes</taxon>
        <taxon>ecological metagenomes</taxon>
    </lineage>
</organism>
<name>A0A382KT01_9ZZZZ</name>
<sequence length="98" mass="10595">MTFSKSTFLALFSAVSVFGAELGTPGVVRVQLRGQHLLVEAKLPAQGGAQLLLLQPHEDSAASKRLAFDWHLADGIATTTITRIDSGRDNVFSRFQLV</sequence>
<feature type="non-terminal residue" evidence="1">
    <location>
        <position position="98"/>
    </location>
</feature>
<evidence type="ECO:0000313" key="1">
    <source>
        <dbReference type="EMBL" id="SVC27688.1"/>
    </source>
</evidence>
<dbReference type="EMBL" id="UINC01082689">
    <property type="protein sequence ID" value="SVC27688.1"/>
    <property type="molecule type" value="Genomic_DNA"/>
</dbReference>
<proteinExistence type="predicted"/>
<gene>
    <name evidence="1" type="ORF">METZ01_LOCUS280542</name>
</gene>
<protein>
    <submittedName>
        <fullName evidence="1">Uncharacterized protein</fullName>
    </submittedName>
</protein>